<proteinExistence type="predicted"/>
<sequence length="126" mass="14400">MSSGIIQRQTTRHLKENLVGPIEKTLSNLSELVLFTVCRQHVVPLRRSGFSENSAFTGEWAAYLYPMISGRTVPIVDIESGRQGQVQVVQFHNEQLLDFWRDAVHEAVDFAYQPLQVDDVKTGHRY</sequence>
<dbReference type="Proteomes" id="UP000784294">
    <property type="component" value="Unassembled WGS sequence"/>
</dbReference>
<dbReference type="EMBL" id="CAAALY010083232">
    <property type="protein sequence ID" value="VEL26860.1"/>
    <property type="molecule type" value="Genomic_DNA"/>
</dbReference>
<evidence type="ECO:0000313" key="2">
    <source>
        <dbReference type="Proteomes" id="UP000784294"/>
    </source>
</evidence>
<protein>
    <submittedName>
        <fullName evidence="1">Uncharacterized protein</fullName>
    </submittedName>
</protein>
<name>A0A448X396_9PLAT</name>
<gene>
    <name evidence="1" type="ORF">PXEA_LOCUS20300</name>
</gene>
<organism evidence="1 2">
    <name type="scientific">Protopolystoma xenopodis</name>
    <dbReference type="NCBI Taxonomy" id="117903"/>
    <lineage>
        <taxon>Eukaryota</taxon>
        <taxon>Metazoa</taxon>
        <taxon>Spiralia</taxon>
        <taxon>Lophotrochozoa</taxon>
        <taxon>Platyhelminthes</taxon>
        <taxon>Monogenea</taxon>
        <taxon>Polyopisthocotylea</taxon>
        <taxon>Polystomatidea</taxon>
        <taxon>Polystomatidae</taxon>
        <taxon>Protopolystoma</taxon>
    </lineage>
</organism>
<accession>A0A448X396</accession>
<reference evidence="1" key="1">
    <citation type="submission" date="2018-11" db="EMBL/GenBank/DDBJ databases">
        <authorList>
            <consortium name="Pathogen Informatics"/>
        </authorList>
    </citation>
    <scope>NUCLEOTIDE SEQUENCE</scope>
</reference>
<comment type="caution">
    <text evidence="1">The sequence shown here is derived from an EMBL/GenBank/DDBJ whole genome shotgun (WGS) entry which is preliminary data.</text>
</comment>
<evidence type="ECO:0000313" key="1">
    <source>
        <dbReference type="EMBL" id="VEL26860.1"/>
    </source>
</evidence>
<keyword evidence="2" id="KW-1185">Reference proteome</keyword>
<dbReference type="AlphaFoldDB" id="A0A448X396"/>